<reference evidence="1 2" key="1">
    <citation type="journal article" date="2015" name="Plant Cell">
        <title>Oil accumulation by the oleaginous diatom Fistulifera solaris as revealed by the genome and transcriptome.</title>
        <authorList>
            <person name="Tanaka T."/>
            <person name="Maeda Y."/>
            <person name="Veluchamy A."/>
            <person name="Tanaka M."/>
            <person name="Abida H."/>
            <person name="Marechal E."/>
            <person name="Bowler C."/>
            <person name="Muto M."/>
            <person name="Sunaga Y."/>
            <person name="Tanaka M."/>
            <person name="Yoshino T."/>
            <person name="Taniguchi T."/>
            <person name="Fukuda Y."/>
            <person name="Nemoto M."/>
            <person name="Matsumoto M."/>
            <person name="Wong P.S."/>
            <person name="Aburatani S."/>
            <person name="Fujibuchi W."/>
        </authorList>
    </citation>
    <scope>NUCLEOTIDE SEQUENCE [LARGE SCALE GENOMIC DNA]</scope>
    <source>
        <strain evidence="1 2">JPCC DA0580</strain>
    </source>
</reference>
<evidence type="ECO:0000313" key="1">
    <source>
        <dbReference type="EMBL" id="GAX19835.1"/>
    </source>
</evidence>
<organism evidence="1 2">
    <name type="scientific">Fistulifera solaris</name>
    <name type="common">Oleaginous diatom</name>
    <dbReference type="NCBI Taxonomy" id="1519565"/>
    <lineage>
        <taxon>Eukaryota</taxon>
        <taxon>Sar</taxon>
        <taxon>Stramenopiles</taxon>
        <taxon>Ochrophyta</taxon>
        <taxon>Bacillariophyta</taxon>
        <taxon>Bacillariophyceae</taxon>
        <taxon>Bacillariophycidae</taxon>
        <taxon>Naviculales</taxon>
        <taxon>Naviculaceae</taxon>
        <taxon>Fistulifera</taxon>
    </lineage>
</organism>
<name>A0A1Z5K0M6_FISSO</name>
<protein>
    <submittedName>
        <fullName evidence="1">Uncharacterized protein</fullName>
    </submittedName>
</protein>
<dbReference type="InParanoid" id="A0A1Z5K0M6"/>
<dbReference type="Proteomes" id="UP000198406">
    <property type="component" value="Unassembled WGS sequence"/>
</dbReference>
<comment type="caution">
    <text evidence="1">The sequence shown here is derived from an EMBL/GenBank/DDBJ whole genome shotgun (WGS) entry which is preliminary data.</text>
</comment>
<gene>
    <name evidence="1" type="ORF">FisN_11Lh295</name>
</gene>
<dbReference type="EMBL" id="BDSP01000140">
    <property type="protein sequence ID" value="GAX19835.1"/>
    <property type="molecule type" value="Genomic_DNA"/>
</dbReference>
<sequence length="408" mass="44970">MKTTPYLHRYGWIVFTAACHHFIDSARGDDINSTMKILEFEPALQCRNQSVYESQNFIALLGGNLLGTLTASTEGRLPVPQNQPVGPSCGTVVPSVRGFWFPVQLDTRGQVDVIFCTNTSATTMIPIVYTALRQAQATTSGCDDLYCVAEGITNPSQSIAVLHLEGTVCPDATSYASVRFPATEGQVYFVYLDVISVELEAELNNFQVTTMVTDLEVPNDHCSNSILLDTSQSVTTNNFAMVQMDLVPSCNISYSKNATAHEQSASRAWNSERKGVWFTLPRVENFVSDTNETVWDMDFCSTDNASADFDMYIYEGRDCQNMKCFIGVSELCSFSIGLPNENGQVYYLFVSTNRDPAIEGAVTLTATPHGLDIVSGNSGIANFYPCWGRMMNGKAPWLLLSLFFVILQ</sequence>
<keyword evidence="2" id="KW-1185">Reference proteome</keyword>
<accession>A0A1Z5K0M6</accession>
<dbReference type="AlphaFoldDB" id="A0A1Z5K0M6"/>
<proteinExistence type="predicted"/>
<evidence type="ECO:0000313" key="2">
    <source>
        <dbReference type="Proteomes" id="UP000198406"/>
    </source>
</evidence>